<evidence type="ECO:0000313" key="8">
    <source>
        <dbReference type="Proteomes" id="UP000342300"/>
    </source>
</evidence>
<evidence type="ECO:0000313" key="7">
    <source>
        <dbReference type="EMBL" id="MQM31907.1"/>
    </source>
</evidence>
<comment type="caution">
    <text evidence="7">The sequence shown here is derived from an EMBL/GenBank/DDBJ whole genome shotgun (WGS) entry which is preliminary data.</text>
</comment>
<dbReference type="InterPro" id="IPR000182">
    <property type="entry name" value="GNAT_dom"/>
</dbReference>
<name>A0A6A7RWH6_9PROT</name>
<keyword evidence="1" id="KW-0678">Repressor</keyword>
<dbReference type="Proteomes" id="UP000342300">
    <property type="component" value="Unassembled WGS sequence"/>
</dbReference>
<dbReference type="CDD" id="cd04301">
    <property type="entry name" value="NAT_SF"/>
    <property type="match status" value="1"/>
</dbReference>
<reference evidence="7 8" key="1">
    <citation type="submission" date="2017-09" db="EMBL/GenBank/DDBJ databases">
        <title>Metagenomic Analysis Reveals Denitrifying Candidatus Accumulibacter and Flanking Population as a Source of N2O.</title>
        <authorList>
            <person name="Gao H."/>
            <person name="Mao Y."/>
            <person name="Zhao X."/>
            <person name="Liu W.-T."/>
            <person name="Zhang T."/>
            <person name="Wells G."/>
        </authorList>
    </citation>
    <scope>NUCLEOTIDE SEQUENCE [LARGE SCALE GENOMIC DNA]</scope>
    <source>
        <strain evidence="7">CANDO_2_IC</strain>
    </source>
</reference>
<accession>A0A6A7RWH6</accession>
<proteinExistence type="predicted"/>
<dbReference type="PROSITE" id="PS51186">
    <property type="entry name" value="GNAT"/>
    <property type="match status" value="1"/>
</dbReference>
<keyword evidence="3 7" id="KW-0808">Transferase</keyword>
<evidence type="ECO:0000256" key="5">
    <source>
        <dbReference type="ARBA" id="ARBA00049880"/>
    </source>
</evidence>
<dbReference type="SUPFAM" id="SSF55729">
    <property type="entry name" value="Acyl-CoA N-acyltransferases (Nat)"/>
    <property type="match status" value="1"/>
</dbReference>
<dbReference type="PANTHER" id="PTHR36449:SF1">
    <property type="entry name" value="ACETYLTRANSFERASE"/>
    <property type="match status" value="1"/>
</dbReference>
<evidence type="ECO:0000256" key="3">
    <source>
        <dbReference type="ARBA" id="ARBA00022679"/>
    </source>
</evidence>
<evidence type="ECO:0000256" key="2">
    <source>
        <dbReference type="ARBA" id="ARBA00022649"/>
    </source>
</evidence>
<comment type="catalytic activity">
    <reaction evidence="5">
        <text>glycyl-tRNA(Gly) + acetyl-CoA = N-acetylglycyl-tRNA(Gly) + CoA + H(+)</text>
        <dbReference type="Rhea" id="RHEA:81867"/>
        <dbReference type="Rhea" id="RHEA-COMP:9683"/>
        <dbReference type="Rhea" id="RHEA-COMP:19766"/>
        <dbReference type="ChEBI" id="CHEBI:15378"/>
        <dbReference type="ChEBI" id="CHEBI:57287"/>
        <dbReference type="ChEBI" id="CHEBI:57288"/>
        <dbReference type="ChEBI" id="CHEBI:78522"/>
        <dbReference type="ChEBI" id="CHEBI:232036"/>
    </reaction>
</comment>
<gene>
    <name evidence="7" type="ORF">CRU78_15875</name>
</gene>
<dbReference type="GO" id="GO:0016747">
    <property type="term" value="F:acyltransferase activity, transferring groups other than amino-acyl groups"/>
    <property type="evidence" value="ECO:0007669"/>
    <property type="project" value="InterPro"/>
</dbReference>
<keyword evidence="4" id="KW-0012">Acyltransferase</keyword>
<dbReference type="PANTHER" id="PTHR36449">
    <property type="entry name" value="ACETYLTRANSFERASE-RELATED"/>
    <property type="match status" value="1"/>
</dbReference>
<dbReference type="InterPro" id="IPR016181">
    <property type="entry name" value="Acyl_CoA_acyltransferase"/>
</dbReference>
<keyword evidence="2" id="KW-1277">Toxin-antitoxin system</keyword>
<organism evidence="7 8">
    <name type="scientific">Candidatus Accumulibacter phosphatis</name>
    <dbReference type="NCBI Taxonomy" id="327160"/>
    <lineage>
        <taxon>Bacteria</taxon>
        <taxon>Pseudomonadati</taxon>
        <taxon>Pseudomonadota</taxon>
        <taxon>Betaproteobacteria</taxon>
        <taxon>Candidatus Accumulibacter</taxon>
    </lineage>
</organism>
<dbReference type="AlphaFoldDB" id="A0A6A7RWH6"/>
<evidence type="ECO:0000256" key="1">
    <source>
        <dbReference type="ARBA" id="ARBA00022491"/>
    </source>
</evidence>
<dbReference type="Pfam" id="PF00583">
    <property type="entry name" value="Acetyltransf_1"/>
    <property type="match status" value="1"/>
</dbReference>
<dbReference type="EMBL" id="PDHS01000402">
    <property type="protein sequence ID" value="MQM31907.1"/>
    <property type="molecule type" value="Genomic_DNA"/>
</dbReference>
<sequence>MSRAPFQLAPLDATHDRKTFNSASEPLDRYFREHVTQDVRRRVAACFVALAEGQRIAGYYTLASASLLLADLPASTGKKLPRYPTVPAVRMGRLAVDQGFKGQGLGGALLADALDRAARSEIAAYALMVDAKDEAAEAFYRHHGFIALPDSPPTLFLPLATALSPRKTDNKAR</sequence>
<dbReference type="Gene3D" id="3.40.630.30">
    <property type="match status" value="1"/>
</dbReference>
<protein>
    <submittedName>
        <fullName evidence="7">GNAT family N-acetyltransferase</fullName>
    </submittedName>
</protein>
<feature type="domain" description="N-acetyltransferase" evidence="6">
    <location>
        <begin position="4"/>
        <end position="170"/>
    </location>
</feature>
<evidence type="ECO:0000256" key="4">
    <source>
        <dbReference type="ARBA" id="ARBA00023315"/>
    </source>
</evidence>
<evidence type="ECO:0000259" key="6">
    <source>
        <dbReference type="PROSITE" id="PS51186"/>
    </source>
</evidence>